<organism evidence="1">
    <name type="scientific">Dendroctonus ponderosae</name>
    <name type="common">Mountain pine beetle</name>
    <dbReference type="NCBI Taxonomy" id="77166"/>
    <lineage>
        <taxon>Eukaryota</taxon>
        <taxon>Metazoa</taxon>
        <taxon>Ecdysozoa</taxon>
        <taxon>Arthropoda</taxon>
        <taxon>Hexapoda</taxon>
        <taxon>Insecta</taxon>
        <taxon>Pterygota</taxon>
        <taxon>Neoptera</taxon>
        <taxon>Endopterygota</taxon>
        <taxon>Coleoptera</taxon>
        <taxon>Polyphaga</taxon>
        <taxon>Cucujiformia</taxon>
        <taxon>Curculionidae</taxon>
        <taxon>Scolytinae</taxon>
        <taxon>Dendroctonus</taxon>
    </lineage>
</organism>
<dbReference type="GO" id="GO:1990456">
    <property type="term" value="P:mitochondrion-endoplasmic reticulum membrane tethering"/>
    <property type="evidence" value="ECO:0007669"/>
    <property type="project" value="InterPro"/>
</dbReference>
<dbReference type="EMBL" id="KB741213">
    <property type="protein sequence ID" value="ENN72664.1"/>
    <property type="molecule type" value="Genomic_DNA"/>
</dbReference>
<dbReference type="GO" id="GO:0005739">
    <property type="term" value="C:mitochondrion"/>
    <property type="evidence" value="ECO:0007669"/>
    <property type="project" value="GOC"/>
</dbReference>
<gene>
    <name evidence="1" type="ORF">YQE_10762</name>
</gene>
<dbReference type="OrthoDB" id="10004596at2759"/>
<evidence type="ECO:0000313" key="1">
    <source>
        <dbReference type="EMBL" id="ENN72664.1"/>
    </source>
</evidence>
<proteinExistence type="predicted"/>
<dbReference type="GO" id="GO:0051560">
    <property type="term" value="P:mitochondrial calcium ion homeostasis"/>
    <property type="evidence" value="ECO:0007669"/>
    <property type="project" value="InterPro"/>
</dbReference>
<dbReference type="PANTHER" id="PTHR21519">
    <property type="entry name" value="PDZ DOMAIN-CONTAINING PROTEIN 8"/>
    <property type="match status" value="1"/>
</dbReference>
<feature type="non-terminal residue" evidence="1">
    <location>
        <position position="1"/>
    </location>
</feature>
<name>N6SY15_DENPD</name>
<dbReference type="AlphaFoldDB" id="N6SY15"/>
<dbReference type="InterPro" id="IPR039275">
    <property type="entry name" value="PDZD8"/>
</dbReference>
<reference evidence="1" key="1">
    <citation type="journal article" date="2013" name="Genome Biol.">
        <title>Draft genome of the mountain pine beetle, Dendroctonus ponderosae Hopkins, a major forest pest.</title>
        <authorList>
            <person name="Keeling C.I."/>
            <person name="Yuen M.M."/>
            <person name="Liao N.Y."/>
            <person name="Docking T.R."/>
            <person name="Chan S.K."/>
            <person name="Taylor G.A."/>
            <person name="Palmquist D.L."/>
            <person name="Jackman S.D."/>
            <person name="Nguyen A."/>
            <person name="Li M."/>
            <person name="Henderson H."/>
            <person name="Janes J.K."/>
            <person name="Zhao Y."/>
            <person name="Pandoh P."/>
            <person name="Moore R."/>
            <person name="Sperling F.A."/>
            <person name="Huber D.P."/>
            <person name="Birol I."/>
            <person name="Jones S.J."/>
            <person name="Bohlmann J."/>
        </authorList>
    </citation>
    <scope>NUCLEOTIDE SEQUENCE</scope>
</reference>
<accession>N6SY15</accession>
<dbReference type="GO" id="GO:0044233">
    <property type="term" value="C:mitochondria-associated endoplasmic reticulum membrane contact site"/>
    <property type="evidence" value="ECO:0007669"/>
    <property type="project" value="InterPro"/>
</dbReference>
<dbReference type="HOGENOM" id="CLU_2529765_0_0_1"/>
<dbReference type="PANTHER" id="PTHR21519:SF1">
    <property type="entry name" value="PDZ DOMAIN-CONTAINING PROTEIN 8"/>
    <property type="match status" value="1"/>
</dbReference>
<protein>
    <submittedName>
        <fullName evidence="1">Uncharacterized protein</fullName>
    </submittedName>
</protein>
<sequence length="84" mass="9746">MYVHLEIEEKREKINLMMAELKKTLDLTTTEHMELTKKMNLEESEVEKAKLAFLVGQADAKVHALSVLMLHYCSGLQYSHEKIL</sequence>